<organism evidence="1 2">
    <name type="scientific">Pseudoalteromonas luteoviolacea CPMOR-1</name>
    <dbReference type="NCBI Taxonomy" id="1365248"/>
    <lineage>
        <taxon>Bacteria</taxon>
        <taxon>Pseudomonadati</taxon>
        <taxon>Pseudomonadota</taxon>
        <taxon>Gammaproteobacteria</taxon>
        <taxon>Alteromonadales</taxon>
        <taxon>Pseudoalteromonadaceae</taxon>
        <taxon>Pseudoalteromonas</taxon>
    </lineage>
</organism>
<name>A0A167H4S3_9GAMM</name>
<dbReference type="Proteomes" id="UP000076486">
    <property type="component" value="Unassembled WGS sequence"/>
</dbReference>
<evidence type="ECO:0000313" key="1">
    <source>
        <dbReference type="EMBL" id="KZN57632.1"/>
    </source>
</evidence>
<dbReference type="AlphaFoldDB" id="A0A167H4S3"/>
<accession>A0A167H4S3</accession>
<dbReference type="EMBL" id="AUYC01000095">
    <property type="protein sequence ID" value="KZN57632.1"/>
    <property type="molecule type" value="Genomic_DNA"/>
</dbReference>
<evidence type="ECO:0000313" key="2">
    <source>
        <dbReference type="Proteomes" id="UP000076486"/>
    </source>
</evidence>
<protein>
    <submittedName>
        <fullName evidence="1">Uncharacterized protein</fullName>
    </submittedName>
</protein>
<reference evidence="1 2" key="1">
    <citation type="submission" date="2013-07" db="EMBL/GenBank/DDBJ databases">
        <title>Comparative Genomic and Metabolomic Analysis of Twelve Strains of Pseudoalteromonas luteoviolacea.</title>
        <authorList>
            <person name="Vynne N.G."/>
            <person name="Mansson M."/>
            <person name="Gram L."/>
        </authorList>
    </citation>
    <scope>NUCLEOTIDE SEQUENCE [LARGE SCALE GENOMIC DNA]</scope>
    <source>
        <strain evidence="1 2">CPMOR-1</strain>
    </source>
</reference>
<comment type="caution">
    <text evidence="1">The sequence shown here is derived from an EMBL/GenBank/DDBJ whole genome shotgun (WGS) entry which is preliminary data.</text>
</comment>
<gene>
    <name evidence="1" type="ORF">N473_07080</name>
</gene>
<proteinExistence type="predicted"/>
<dbReference type="RefSeq" id="WP_063370410.1">
    <property type="nucleotide sequence ID" value="NZ_AUYC01000095.1"/>
</dbReference>
<sequence>MSDHIEVTISGTAQVQIKKTVTLPKAQAEAMLASDEAMQSMLIRHENFSVNNWENIYSHGKREFSIDSPAPGYVCANHLCRWVGNESDKKVPEDGNGSEAVCPKCKGNRFYKVQQVVPRG</sequence>
<dbReference type="PATRIC" id="fig|1365248.3.peg.5443"/>